<dbReference type="PANTHER" id="PTHR36699:SF1">
    <property type="entry name" value="L,D-TRANSPEPTIDASE YAFK-RELATED"/>
    <property type="match status" value="1"/>
</dbReference>
<dbReference type="SUPFAM" id="SSF141523">
    <property type="entry name" value="L,D-transpeptidase catalytic domain-like"/>
    <property type="match status" value="1"/>
</dbReference>
<keyword evidence="6 7" id="KW-0961">Cell wall biogenesis/degradation</keyword>
<keyword evidence="3" id="KW-0808">Transferase</keyword>
<evidence type="ECO:0000313" key="10">
    <source>
        <dbReference type="Proteomes" id="UP000076489"/>
    </source>
</evidence>
<dbReference type="CDD" id="cd16913">
    <property type="entry name" value="YkuD_like"/>
    <property type="match status" value="1"/>
</dbReference>
<feature type="active site" description="Proton donor/acceptor" evidence="7">
    <location>
        <position position="135"/>
    </location>
</feature>
<evidence type="ECO:0000256" key="7">
    <source>
        <dbReference type="PROSITE-ProRule" id="PRU01373"/>
    </source>
</evidence>
<dbReference type="GO" id="GO:0008360">
    <property type="term" value="P:regulation of cell shape"/>
    <property type="evidence" value="ECO:0007669"/>
    <property type="project" value="UniProtKB-UniRule"/>
</dbReference>
<evidence type="ECO:0000256" key="3">
    <source>
        <dbReference type="ARBA" id="ARBA00022679"/>
    </source>
</evidence>
<evidence type="ECO:0000256" key="2">
    <source>
        <dbReference type="ARBA" id="ARBA00005992"/>
    </source>
</evidence>
<dbReference type="Gene3D" id="2.40.440.10">
    <property type="entry name" value="L,D-transpeptidase catalytic domain-like"/>
    <property type="match status" value="1"/>
</dbReference>
<dbReference type="PROSITE" id="PS52029">
    <property type="entry name" value="LD_TPASE"/>
    <property type="match status" value="1"/>
</dbReference>
<feature type="active site" description="Nucleophile" evidence="7">
    <location>
        <position position="157"/>
    </location>
</feature>
<dbReference type="InterPro" id="IPR038063">
    <property type="entry name" value="Transpep_catalytic_dom"/>
</dbReference>
<dbReference type="InterPro" id="IPR005490">
    <property type="entry name" value="LD_TPept_cat_dom"/>
</dbReference>
<reference evidence="10" key="1">
    <citation type="submission" date="2016-03" db="EMBL/GenBank/DDBJ databases">
        <authorList>
            <person name="Ray J."/>
            <person name="Price M."/>
            <person name="Deutschbauer A."/>
        </authorList>
    </citation>
    <scope>NUCLEOTIDE SEQUENCE [LARGE SCALE GENOMIC DNA]</scope>
    <source>
        <strain evidence="10">FW300-N1B4</strain>
    </source>
</reference>
<dbReference type="GO" id="GO:0016740">
    <property type="term" value="F:transferase activity"/>
    <property type="evidence" value="ECO:0007669"/>
    <property type="project" value="UniProtKB-KW"/>
</dbReference>
<dbReference type="GO" id="GO:0004180">
    <property type="term" value="F:carboxypeptidase activity"/>
    <property type="evidence" value="ECO:0007669"/>
    <property type="project" value="UniProtKB-ARBA"/>
</dbReference>
<dbReference type="RefSeq" id="WP_008073987.1">
    <property type="nucleotide sequence ID" value="NZ_LUKJ01000003.1"/>
</dbReference>
<dbReference type="Pfam" id="PF03734">
    <property type="entry name" value="YkuD"/>
    <property type="match status" value="1"/>
</dbReference>
<sequence>MLKRLALSGLFLLIAAFGYTAVMGRLGGGPAPTPELDQPNKQADLITVNKQERRMFLWREGVVLAEYRIALGAAANDGAKQREGDEKTPEGRYFIDWRNPKSMAYLSLHISYPNPADEAAARHNGYLPGGNIMIHGLPNGWAWLEPLHHLWDWTDGCIAVTNSEMRKIWMLVPDRTPIEIR</sequence>
<dbReference type="GO" id="GO:0009252">
    <property type="term" value="P:peptidoglycan biosynthetic process"/>
    <property type="evidence" value="ECO:0007669"/>
    <property type="project" value="UniProtKB-UniPathway"/>
</dbReference>
<comment type="similarity">
    <text evidence="2">Belongs to the YkuD family.</text>
</comment>
<comment type="caution">
    <text evidence="9">The sequence shown here is derived from an EMBL/GenBank/DDBJ whole genome shotgun (WGS) entry which is preliminary data.</text>
</comment>
<dbReference type="GO" id="GO:0071555">
    <property type="term" value="P:cell wall organization"/>
    <property type="evidence" value="ECO:0007669"/>
    <property type="project" value="UniProtKB-UniRule"/>
</dbReference>
<evidence type="ECO:0000256" key="5">
    <source>
        <dbReference type="ARBA" id="ARBA00022984"/>
    </source>
</evidence>
<feature type="domain" description="L,D-TPase catalytic" evidence="8">
    <location>
        <begin position="44"/>
        <end position="181"/>
    </location>
</feature>
<organism evidence="9 10">
    <name type="scientific">Pseudomonas fluorescens</name>
    <dbReference type="NCBI Taxonomy" id="294"/>
    <lineage>
        <taxon>Bacteria</taxon>
        <taxon>Pseudomonadati</taxon>
        <taxon>Pseudomonadota</taxon>
        <taxon>Gammaproteobacteria</taxon>
        <taxon>Pseudomonadales</taxon>
        <taxon>Pseudomonadaceae</taxon>
        <taxon>Pseudomonas</taxon>
    </lineage>
</organism>
<keyword evidence="4 7" id="KW-0133">Cell shape</keyword>
<evidence type="ECO:0000256" key="4">
    <source>
        <dbReference type="ARBA" id="ARBA00022960"/>
    </source>
</evidence>
<gene>
    <name evidence="9" type="ORF">A1D17_25460</name>
</gene>
<name>A0A161ZBT4_PSEFL</name>
<dbReference type="UniPathway" id="UPA00219"/>
<reference evidence="9 10" key="2">
    <citation type="journal article" date="2018" name="Nature">
        <title>Mutant phenotypes for thousands of bacterial genes of unknown function.</title>
        <authorList>
            <person name="Price M.N."/>
            <person name="Wetmore K.M."/>
            <person name="Waters R.J."/>
            <person name="Callaghan M."/>
            <person name="Ray J."/>
            <person name="Liu H."/>
            <person name="Kuehl J.V."/>
            <person name="Melnyk R.A."/>
            <person name="Lamson J.S."/>
            <person name="Suh Y."/>
            <person name="Carlson H.K."/>
            <person name="Esquivel Z."/>
            <person name="Sadeeshkumar H."/>
            <person name="Chakraborty R."/>
            <person name="Zane G.M."/>
            <person name="Rubin B.E."/>
            <person name="Wall J.D."/>
            <person name="Visel A."/>
            <person name="Bristow J."/>
            <person name="Blow M.J."/>
            <person name="Arkin A.P."/>
            <person name="Deutschbauer A.M."/>
        </authorList>
    </citation>
    <scope>NUCLEOTIDE SEQUENCE [LARGE SCALE GENOMIC DNA]</scope>
    <source>
        <strain evidence="9 10">FW300-N1B4</strain>
    </source>
</reference>
<evidence type="ECO:0000256" key="6">
    <source>
        <dbReference type="ARBA" id="ARBA00023316"/>
    </source>
</evidence>
<protein>
    <recommendedName>
        <fullName evidence="8">L,D-TPase catalytic domain-containing protein</fullName>
    </recommendedName>
</protein>
<evidence type="ECO:0000256" key="1">
    <source>
        <dbReference type="ARBA" id="ARBA00004752"/>
    </source>
</evidence>
<dbReference type="Proteomes" id="UP000076489">
    <property type="component" value="Unassembled WGS sequence"/>
</dbReference>
<proteinExistence type="inferred from homology"/>
<dbReference type="AlphaFoldDB" id="A0A161ZBT4"/>
<accession>A0A161ZBT4</accession>
<dbReference type="EMBL" id="LUKJ01000003">
    <property type="protein sequence ID" value="KZN19342.1"/>
    <property type="molecule type" value="Genomic_DNA"/>
</dbReference>
<keyword evidence="5 7" id="KW-0573">Peptidoglycan synthesis</keyword>
<evidence type="ECO:0000313" key="9">
    <source>
        <dbReference type="EMBL" id="KZN19342.1"/>
    </source>
</evidence>
<dbReference type="PANTHER" id="PTHR36699">
    <property type="entry name" value="LD-TRANSPEPTIDASE"/>
    <property type="match status" value="1"/>
</dbReference>
<dbReference type="OrthoDB" id="9809748at2"/>
<evidence type="ECO:0000259" key="8">
    <source>
        <dbReference type="PROSITE" id="PS52029"/>
    </source>
</evidence>
<comment type="pathway">
    <text evidence="1 7">Cell wall biogenesis; peptidoglycan biosynthesis.</text>
</comment>